<proteinExistence type="predicted"/>
<dbReference type="AlphaFoldDB" id="A0A3Q8RL62"/>
<evidence type="ECO:0000313" key="2">
    <source>
        <dbReference type="Proteomes" id="UP000274593"/>
    </source>
</evidence>
<dbReference type="RefSeq" id="WP_125066316.1">
    <property type="nucleotide sequence ID" value="NZ_CP032548.1"/>
</dbReference>
<dbReference type="KEGG" id="tsig:D6T69_02575"/>
<sequence>MLKNISSLGVLLNKVAQKNIKGGFFSGNNECDITGCHERYPGGNGYVGFGEGNPCAFDTPTGISCTGIIQNDLCCIS</sequence>
<keyword evidence="2" id="KW-1185">Reference proteome</keyword>
<name>A0A3Q8RL62_9FLAO</name>
<protein>
    <submittedName>
        <fullName evidence="1">Uncharacterized protein</fullName>
    </submittedName>
</protein>
<evidence type="ECO:0000313" key="1">
    <source>
        <dbReference type="EMBL" id="AZJ34472.1"/>
    </source>
</evidence>
<accession>A0A3Q8RL62</accession>
<dbReference type="EMBL" id="CP032548">
    <property type="protein sequence ID" value="AZJ34472.1"/>
    <property type="molecule type" value="Genomic_DNA"/>
</dbReference>
<dbReference type="Proteomes" id="UP000274593">
    <property type="component" value="Chromosome"/>
</dbReference>
<organism evidence="1 2">
    <name type="scientific">Tenacibaculum singaporense</name>
    <dbReference type="NCBI Taxonomy" id="2358479"/>
    <lineage>
        <taxon>Bacteria</taxon>
        <taxon>Pseudomonadati</taxon>
        <taxon>Bacteroidota</taxon>
        <taxon>Flavobacteriia</taxon>
        <taxon>Flavobacteriales</taxon>
        <taxon>Flavobacteriaceae</taxon>
        <taxon>Tenacibaculum</taxon>
    </lineage>
</organism>
<gene>
    <name evidence="1" type="ORF">D6T69_02575</name>
</gene>
<reference evidence="1 2" key="1">
    <citation type="submission" date="2018-09" db="EMBL/GenBank/DDBJ databases">
        <title>Insights into the microbiota of Asian seabass (Lates calcarifer) with tenacibaculosis symptoms and description of sp. nov. Tenacibaculum singaporense.</title>
        <authorList>
            <person name="Miyake S."/>
            <person name="Soh M."/>
            <person name="Azman M.N."/>
            <person name="Ngoh S.Y."/>
            <person name="Orban L."/>
        </authorList>
    </citation>
    <scope>NUCLEOTIDE SEQUENCE [LARGE SCALE GENOMIC DNA]</scope>
    <source>
        <strain evidence="1 2">DSM 106434</strain>
    </source>
</reference>